<protein>
    <submittedName>
        <fullName evidence="1">Uncharacterized protein</fullName>
    </submittedName>
</protein>
<dbReference type="EMBL" id="OX597816">
    <property type="protein sequence ID" value="CAI9719826.1"/>
    <property type="molecule type" value="Genomic_DNA"/>
</dbReference>
<proteinExistence type="predicted"/>
<dbReference type="AlphaFoldDB" id="A0AA36EZC9"/>
<organism evidence="1 2">
    <name type="scientific">Octopus vulgaris</name>
    <name type="common">Common octopus</name>
    <dbReference type="NCBI Taxonomy" id="6645"/>
    <lineage>
        <taxon>Eukaryota</taxon>
        <taxon>Metazoa</taxon>
        <taxon>Spiralia</taxon>
        <taxon>Lophotrochozoa</taxon>
        <taxon>Mollusca</taxon>
        <taxon>Cephalopoda</taxon>
        <taxon>Coleoidea</taxon>
        <taxon>Octopodiformes</taxon>
        <taxon>Octopoda</taxon>
        <taxon>Incirrata</taxon>
        <taxon>Octopodidae</taxon>
        <taxon>Octopus</taxon>
    </lineage>
</organism>
<dbReference type="Proteomes" id="UP001162480">
    <property type="component" value="Chromosome 3"/>
</dbReference>
<reference evidence="1" key="1">
    <citation type="submission" date="2023-08" db="EMBL/GenBank/DDBJ databases">
        <authorList>
            <person name="Alioto T."/>
            <person name="Alioto T."/>
            <person name="Gomez Garrido J."/>
        </authorList>
    </citation>
    <scope>NUCLEOTIDE SEQUENCE</scope>
</reference>
<gene>
    <name evidence="1" type="ORF">OCTVUL_1B020280</name>
</gene>
<evidence type="ECO:0000313" key="1">
    <source>
        <dbReference type="EMBL" id="CAI9719826.1"/>
    </source>
</evidence>
<sequence>MLAVIGYEAAFADVLNDDVTGDGGGAGVTAIDLVHVDPVHDNVAGFVGGIFVGSTGGSVSGKGCTVVVSCVAIFVVATKVTAANATPADIIANDAY</sequence>
<evidence type="ECO:0000313" key="2">
    <source>
        <dbReference type="Proteomes" id="UP001162480"/>
    </source>
</evidence>
<accession>A0AA36EZC9</accession>
<name>A0AA36EZC9_OCTVU</name>
<keyword evidence="2" id="KW-1185">Reference proteome</keyword>